<feature type="signal peptide" evidence="1">
    <location>
        <begin position="1"/>
        <end position="29"/>
    </location>
</feature>
<dbReference type="RefSeq" id="WP_125042808.1">
    <property type="nucleotide sequence ID" value="NZ_BHZC01000001.1"/>
</dbReference>
<protein>
    <recommendedName>
        <fullName evidence="4">Secreted protein</fullName>
    </recommendedName>
</protein>
<organism evidence="2 3">
    <name type="scientific">Streptomyces chrestomyceticus JCM 4735</name>
    <dbReference type="NCBI Taxonomy" id="1306181"/>
    <lineage>
        <taxon>Bacteria</taxon>
        <taxon>Bacillati</taxon>
        <taxon>Actinomycetota</taxon>
        <taxon>Actinomycetes</taxon>
        <taxon>Kitasatosporales</taxon>
        <taxon>Streptomycetaceae</taxon>
        <taxon>Streptomyces</taxon>
    </lineage>
</organism>
<gene>
    <name evidence="2" type="ORF">OEIGOIKO_00053</name>
</gene>
<reference evidence="2 3" key="1">
    <citation type="submission" date="2018-11" db="EMBL/GenBank/DDBJ databases">
        <title>Whole genome sequence of Streptomyces chrestomyceticus NBRC 13444(T).</title>
        <authorList>
            <person name="Komaki H."/>
            <person name="Tamura T."/>
        </authorList>
    </citation>
    <scope>NUCLEOTIDE SEQUENCE [LARGE SCALE GENOMIC DNA]</scope>
    <source>
        <strain evidence="2 3">NBRC 13444</strain>
    </source>
</reference>
<keyword evidence="1" id="KW-0732">Signal</keyword>
<evidence type="ECO:0000313" key="3">
    <source>
        <dbReference type="Proteomes" id="UP000287830"/>
    </source>
</evidence>
<accession>A0A7U9KPF0</accession>
<dbReference type="AlphaFoldDB" id="A0A7U9KPF0"/>
<dbReference type="GeneID" id="95619172"/>
<dbReference type="EMBL" id="BHZC01000001">
    <property type="protein sequence ID" value="GCD32341.1"/>
    <property type="molecule type" value="Genomic_DNA"/>
</dbReference>
<evidence type="ECO:0000256" key="1">
    <source>
        <dbReference type="SAM" id="SignalP"/>
    </source>
</evidence>
<proteinExistence type="predicted"/>
<evidence type="ECO:0008006" key="4">
    <source>
        <dbReference type="Google" id="ProtNLM"/>
    </source>
</evidence>
<dbReference type="Proteomes" id="UP000287830">
    <property type="component" value="Unassembled WGS sequence"/>
</dbReference>
<comment type="caution">
    <text evidence="2">The sequence shown here is derived from an EMBL/GenBank/DDBJ whole genome shotgun (WGS) entry which is preliminary data.</text>
</comment>
<dbReference type="OrthoDB" id="4195964at2"/>
<name>A0A7U9KPF0_9ACTN</name>
<sequence>MFLRRALTTALAAAVLPAAALVAAPGAYAAGQAGEEVPSCYDVSTANGDYEQKTIKLLQTDADGPVVRGGAWRSFRATVTNISSTTLKTLDMSVYAWRQVEDEDPVIGGFIAFEYKSKKTGKWTPVDRASSRFVTDGVVKSGKSVTYDLRLRATADLPAHMTWGDVSVNASFVDRYRFPDGRVISCRAGETGQNMIHITDATAARPTGPARTSPRKS</sequence>
<feature type="chain" id="PRO_5031293475" description="Secreted protein" evidence="1">
    <location>
        <begin position="30"/>
        <end position="217"/>
    </location>
</feature>
<evidence type="ECO:0000313" key="2">
    <source>
        <dbReference type="EMBL" id="GCD32341.1"/>
    </source>
</evidence>